<dbReference type="InterPro" id="IPR003141">
    <property type="entry name" value="Pol/His_phosphatase_N"/>
</dbReference>
<dbReference type="SUPFAM" id="SSF89550">
    <property type="entry name" value="PHP domain-like"/>
    <property type="match status" value="1"/>
</dbReference>
<keyword evidence="8" id="KW-1185">Reference proteome</keyword>
<protein>
    <recommendedName>
        <fullName evidence="1">DNA-directed DNA polymerase</fullName>
        <ecNumber evidence="1">2.7.7.7</ecNumber>
    </recommendedName>
</protein>
<sequence length="993" mass="114476">MKLINGHLNTIFSFLESTITIDNLFQQLKEKNIEYFSITEHNNLFSFAPILSKSRKENLKPIFGLDCDIDIDGQLFRYILYPKNLDGWNAIKLISYKLLSKENVKLIDILKDNNIYIVEHPILGYWRQTNCIIEQNNYYYGIDINEVENNSLTKTHTHKCLIINHFSILNADENSTIDVLSKMKDSSKIANFYIPLFFEIEDDVEYKDLIIQTNEFLKQCYIHFETEKFELPKYPNDLNISSYEYLERLIKQNLPKLFKKENWNSIYSERLKYELSVIKQLKFEDYFLIIQDWINYAKNNDISVGPGRGSAAGSLVSYILGITEIDPIKYNLIFERFLNPERVTMPDIDVDVQDDKRHLVLQYLIDKYGVNNVANIVTYSTLGKKSSIRDVMSAFGKNISEINSVSKAISDAEINLLQEYETNKKFALELNKLNEVDFSMSKQILYEANKLEGLYRQSGTHAAGIVLSSKPIIDKIPTYLLDGIQQTQTSMEYLEEFGLLKMDILGLRTLTTIKEILSFIKSSKNIEIDLSKIDYNDQLTFKLLTSGNTAGIFQLESYGMMNALKKVGVSSFDDITAIISLYRPGPMEHINTYVKRKFGKEAIPKINATYDEIVKNTYGIIIYQEQIMQIVQAVAGFSFGHADLIRRIISKKQVDLMLKEKEIFIKAAIQNGYSLKDAQNIFDNIEKFADYGFNKSHAVSYATLSYQMAYLKAHFPLEFYASAISSAQGSHATIAKFANEARNLDIEIISPNINYSSNKAIIMDNKIVLPLTMIKGIGNESVKLIINERQLNGVYKNFFDFLLRMDNVKSIGLSTIQILIKANALKCFGYNQMTLLSELLNNNNNSDTMLMLKYLRNNDNQTEVNNAIKNWKPYVVYEQNIDEENENEIALLGQIYNLSLTEDFEVNGSRLIDMHIGNEYLTTLFCNSIMQKTSKNGSQYYLINLQDSTKKISIFYFGTIENYKKFNKQLVSVNIYVKSENQYILKGWKLKHE</sequence>
<keyword evidence="5" id="KW-0239">DNA-directed DNA polymerase</keyword>
<dbReference type="PANTHER" id="PTHR32294">
    <property type="entry name" value="DNA POLYMERASE III SUBUNIT ALPHA"/>
    <property type="match status" value="1"/>
</dbReference>
<reference evidence="8" key="1">
    <citation type="submission" date="2018-06" db="EMBL/GenBank/DDBJ databases">
        <title>Complete genome sequences of Mycoplasma anatis, M. anseris and M. cloacale type strains.</title>
        <authorList>
            <person name="Grozner D."/>
            <person name="Forro B."/>
            <person name="Sulyok K.M."/>
            <person name="Marton S."/>
            <person name="Kreizinger Z."/>
            <person name="Banyai K."/>
            <person name="Gyuranecz M."/>
        </authorList>
    </citation>
    <scope>NUCLEOTIDE SEQUENCE [LARGE SCALE GENOMIC DNA]</scope>
    <source>
        <strain evidence="8">NCTC 10199</strain>
    </source>
</reference>
<dbReference type="OrthoDB" id="9803237at2"/>
<dbReference type="PANTHER" id="PTHR32294:SF0">
    <property type="entry name" value="DNA POLYMERASE III SUBUNIT ALPHA"/>
    <property type="match status" value="1"/>
</dbReference>
<evidence type="ECO:0000256" key="3">
    <source>
        <dbReference type="ARBA" id="ARBA00022695"/>
    </source>
</evidence>
<dbReference type="KEGG" id="mclo:DK849_00055"/>
<dbReference type="InterPro" id="IPR040982">
    <property type="entry name" value="DNA_pol3_finger"/>
</dbReference>
<dbReference type="SMART" id="SM00481">
    <property type="entry name" value="POLIIIAc"/>
    <property type="match status" value="1"/>
</dbReference>
<dbReference type="Pfam" id="PF17657">
    <property type="entry name" value="DNA_pol3_finger"/>
    <property type="match status" value="1"/>
</dbReference>
<evidence type="ECO:0000313" key="8">
    <source>
        <dbReference type="Proteomes" id="UP000249865"/>
    </source>
</evidence>
<gene>
    <name evidence="7" type="ORF">DK849_00055</name>
</gene>
<comment type="catalytic activity">
    <reaction evidence="6">
        <text>DNA(n) + a 2'-deoxyribonucleoside 5'-triphosphate = DNA(n+1) + diphosphate</text>
        <dbReference type="Rhea" id="RHEA:22508"/>
        <dbReference type="Rhea" id="RHEA-COMP:17339"/>
        <dbReference type="Rhea" id="RHEA-COMP:17340"/>
        <dbReference type="ChEBI" id="CHEBI:33019"/>
        <dbReference type="ChEBI" id="CHEBI:61560"/>
        <dbReference type="ChEBI" id="CHEBI:173112"/>
        <dbReference type="EC" id="2.7.7.7"/>
    </reaction>
</comment>
<name>A0A2Z4LL76_9BACT</name>
<keyword evidence="4" id="KW-0235">DNA replication</keyword>
<dbReference type="Gene3D" id="1.10.10.1600">
    <property type="entry name" value="Bacterial DNA polymerase III alpha subunit, thumb domain"/>
    <property type="match status" value="1"/>
</dbReference>
<dbReference type="InterPro" id="IPR004013">
    <property type="entry name" value="PHP_dom"/>
</dbReference>
<dbReference type="Pfam" id="PF07733">
    <property type="entry name" value="DNA_pol3_alpha"/>
    <property type="match status" value="1"/>
</dbReference>
<dbReference type="Pfam" id="PF14579">
    <property type="entry name" value="HHH_6"/>
    <property type="match status" value="1"/>
</dbReference>
<dbReference type="EMBL" id="CP030103">
    <property type="protein sequence ID" value="AWX42482.1"/>
    <property type="molecule type" value="Genomic_DNA"/>
</dbReference>
<evidence type="ECO:0000256" key="4">
    <source>
        <dbReference type="ARBA" id="ARBA00022705"/>
    </source>
</evidence>
<dbReference type="InterPro" id="IPR016195">
    <property type="entry name" value="Pol/histidinol_Pase-like"/>
</dbReference>
<evidence type="ECO:0000313" key="7">
    <source>
        <dbReference type="EMBL" id="AWX42482.1"/>
    </source>
</evidence>
<dbReference type="Pfam" id="PF02811">
    <property type="entry name" value="PHP"/>
    <property type="match status" value="1"/>
</dbReference>
<dbReference type="Gene3D" id="3.20.20.140">
    <property type="entry name" value="Metal-dependent hydrolases"/>
    <property type="match status" value="1"/>
</dbReference>
<proteinExistence type="predicted"/>
<evidence type="ECO:0000256" key="2">
    <source>
        <dbReference type="ARBA" id="ARBA00022679"/>
    </source>
</evidence>
<dbReference type="GO" id="GO:0008408">
    <property type="term" value="F:3'-5' exonuclease activity"/>
    <property type="evidence" value="ECO:0007669"/>
    <property type="project" value="InterPro"/>
</dbReference>
<evidence type="ECO:0000256" key="5">
    <source>
        <dbReference type="ARBA" id="ARBA00022932"/>
    </source>
</evidence>
<dbReference type="Proteomes" id="UP000249865">
    <property type="component" value="Chromosome"/>
</dbReference>
<dbReference type="GO" id="GO:0006260">
    <property type="term" value="P:DNA replication"/>
    <property type="evidence" value="ECO:0007669"/>
    <property type="project" value="UniProtKB-KW"/>
</dbReference>
<dbReference type="InterPro" id="IPR041931">
    <property type="entry name" value="DNA_pol3_alpha_thumb_dom"/>
</dbReference>
<organism evidence="7 8">
    <name type="scientific">Metamycoplasma cloacale</name>
    <dbReference type="NCBI Taxonomy" id="92401"/>
    <lineage>
        <taxon>Bacteria</taxon>
        <taxon>Bacillati</taxon>
        <taxon>Mycoplasmatota</taxon>
        <taxon>Mycoplasmoidales</taxon>
        <taxon>Metamycoplasmataceae</taxon>
        <taxon>Metamycoplasma</taxon>
    </lineage>
</organism>
<keyword evidence="2" id="KW-0808">Transferase</keyword>
<evidence type="ECO:0000256" key="1">
    <source>
        <dbReference type="ARBA" id="ARBA00012417"/>
    </source>
</evidence>
<dbReference type="InterPro" id="IPR011708">
    <property type="entry name" value="DNA_pol3_alpha_NTPase_dom"/>
</dbReference>
<dbReference type="NCBIfam" id="TIGR00594">
    <property type="entry name" value="polc"/>
    <property type="match status" value="1"/>
</dbReference>
<keyword evidence="3" id="KW-0548">Nucleotidyltransferase</keyword>
<dbReference type="GO" id="GO:0003887">
    <property type="term" value="F:DNA-directed DNA polymerase activity"/>
    <property type="evidence" value="ECO:0007669"/>
    <property type="project" value="UniProtKB-KW"/>
</dbReference>
<accession>A0A2Z4LL76</accession>
<dbReference type="EC" id="2.7.7.7" evidence="1"/>
<dbReference type="Gene3D" id="1.10.150.870">
    <property type="match status" value="1"/>
</dbReference>
<dbReference type="InterPro" id="IPR004805">
    <property type="entry name" value="DnaE2/DnaE/PolC"/>
</dbReference>
<evidence type="ECO:0000256" key="6">
    <source>
        <dbReference type="ARBA" id="ARBA00049244"/>
    </source>
</evidence>
<dbReference type="InterPro" id="IPR029460">
    <property type="entry name" value="DNAPol_HHH"/>
</dbReference>
<dbReference type="RefSeq" id="WP_029330490.1">
    <property type="nucleotide sequence ID" value="NZ_CP030103.1"/>
</dbReference>
<dbReference type="AlphaFoldDB" id="A0A2Z4LL76"/>